<accession>A0A7W5C7M0</accession>
<organism evidence="1 2">
    <name type="scientific">Paenibacillus endophyticus</name>
    <dbReference type="NCBI Taxonomy" id="1294268"/>
    <lineage>
        <taxon>Bacteria</taxon>
        <taxon>Bacillati</taxon>
        <taxon>Bacillota</taxon>
        <taxon>Bacilli</taxon>
        <taxon>Bacillales</taxon>
        <taxon>Paenibacillaceae</taxon>
        <taxon>Paenibacillus</taxon>
    </lineage>
</organism>
<dbReference type="Proteomes" id="UP000518605">
    <property type="component" value="Unassembled WGS sequence"/>
</dbReference>
<protein>
    <submittedName>
        <fullName evidence="1">Uncharacterized protein</fullName>
    </submittedName>
</protein>
<comment type="caution">
    <text evidence="1">The sequence shown here is derived from an EMBL/GenBank/DDBJ whole genome shotgun (WGS) entry which is preliminary data.</text>
</comment>
<gene>
    <name evidence="1" type="ORF">FHS16_002695</name>
</gene>
<dbReference type="AlphaFoldDB" id="A0A7W5C7M0"/>
<dbReference type="EMBL" id="JACHXW010000007">
    <property type="protein sequence ID" value="MBB3152638.1"/>
    <property type="molecule type" value="Genomic_DNA"/>
</dbReference>
<evidence type="ECO:0000313" key="2">
    <source>
        <dbReference type="Proteomes" id="UP000518605"/>
    </source>
</evidence>
<proteinExistence type="predicted"/>
<evidence type="ECO:0000313" key="1">
    <source>
        <dbReference type="EMBL" id="MBB3152638.1"/>
    </source>
</evidence>
<reference evidence="1 2" key="1">
    <citation type="submission" date="2020-08" db="EMBL/GenBank/DDBJ databases">
        <title>Genomic Encyclopedia of Type Strains, Phase III (KMG-III): the genomes of soil and plant-associated and newly described type strains.</title>
        <authorList>
            <person name="Whitman W."/>
        </authorList>
    </citation>
    <scope>NUCLEOTIDE SEQUENCE [LARGE SCALE GENOMIC DNA]</scope>
    <source>
        <strain evidence="1 2">CECT 8234</strain>
    </source>
</reference>
<name>A0A7W5C7M0_9BACL</name>
<sequence length="404" mass="45581">MAVSSFVIFPDGGWNNLPAPFQRLFEELGKKHLVYIVSAEPVSSQASVAVQTLSLEQVKTFDWEEAAAVVLHPCWIQAAMAADPKQLIAMPDSPQQGEPALWTKCRKWLCAHADLIITDAEPYYLEQAFCMEHVFLLDGRDEVTDLLARQAFGWMLSGFSPKPLVRLQQRCLAEWHSKQLSGDPKRTSGDKLSLYFFHAVYRYLVYDLERAREAVLAAFELAVLEGKADALSTYYRFLSAIELKQGLTRQAVQTYSFSAVTEEERRTVDFLDEWLNDGKDGLAGALLYRLNDDFKQSMERLELLNADPMAQRLSIECCIQTGRLNEALRRTANKQLRQGDDEQQYLLLRGTAALLAGHRHEAIHRFLEAAEHRIEALGNIAEIAALDSAVQELFRGSGLESSHD</sequence>
<dbReference type="RefSeq" id="WP_183562780.1">
    <property type="nucleotide sequence ID" value="NZ_CBCSLB010000006.1"/>
</dbReference>
<keyword evidence="2" id="KW-1185">Reference proteome</keyword>